<dbReference type="EMBL" id="CABM01000002">
    <property type="protein sequence ID" value="CBH95210.1"/>
    <property type="molecule type" value="Genomic_DNA"/>
</dbReference>
<evidence type="ECO:0000313" key="1">
    <source>
        <dbReference type="EMBL" id="CBH95210.1"/>
    </source>
</evidence>
<reference evidence="1" key="1">
    <citation type="submission" date="2009-10" db="EMBL/GenBank/DDBJ databases">
        <title>Diversity of trophic interactions inside an arsenic-rich microbial ecosystem.</title>
        <authorList>
            <person name="Bertin P.N."/>
            <person name="Heinrich-Salmeron A."/>
            <person name="Pelletier E."/>
            <person name="Goulhen-Chollet F."/>
            <person name="Arsene-Ploetze F."/>
            <person name="Gallien S."/>
            <person name="Calteau A."/>
            <person name="Vallenet D."/>
            <person name="Casiot C."/>
            <person name="Chane-Woon-Ming B."/>
            <person name="Giloteaux L."/>
            <person name="Barakat M."/>
            <person name="Bonnefoy V."/>
            <person name="Bruneel O."/>
            <person name="Chandler M."/>
            <person name="Cleiss J."/>
            <person name="Duran R."/>
            <person name="Elbaz-Poulichet F."/>
            <person name="Fonknechten N."/>
            <person name="Lauga B."/>
            <person name="Mornico D."/>
            <person name="Ortet P."/>
            <person name="Schaeffer C."/>
            <person name="Siguier P."/>
            <person name="Alexander Thil Smith A."/>
            <person name="Van Dorsselaer A."/>
            <person name="Weissenbach J."/>
            <person name="Medigue C."/>
            <person name="Le Paslier D."/>
        </authorList>
    </citation>
    <scope>NUCLEOTIDE SEQUENCE</scope>
</reference>
<dbReference type="AlphaFoldDB" id="E6PJY2"/>
<proteinExistence type="predicted"/>
<organism evidence="1">
    <name type="scientific">mine drainage metagenome</name>
    <dbReference type="NCBI Taxonomy" id="410659"/>
    <lineage>
        <taxon>unclassified sequences</taxon>
        <taxon>metagenomes</taxon>
        <taxon>ecological metagenomes</taxon>
    </lineage>
</organism>
<sequence length="212" mass="23133">MQNKQFPETANVTLGDLLSPEELQQDFNTLKQRPTASGYALYATLPDAVVRHLESALLPHGAQLGIARTPGGIICAVLATQAGPVQVRFIVPLLTDKAKAWLTEAAEEKHQMQFTVEIVETHQLALVQVINPLADDTQGQWPALKAMLDKPMPRMDLLEQAQELKSLLGVLADERESLLPGLPIKVVWYVLVTEFLVPPEPGSASHPSGSVH</sequence>
<gene>
    <name evidence="1" type="ORF">CARN2_0597</name>
</gene>
<protein>
    <submittedName>
        <fullName evidence="1">Putative Urocanate hydratase</fullName>
    </submittedName>
</protein>
<accession>E6PJY2</accession>
<name>E6PJY2_9ZZZZ</name>
<comment type="caution">
    <text evidence="1">The sequence shown here is derived from an EMBL/GenBank/DDBJ whole genome shotgun (WGS) entry which is preliminary data.</text>
</comment>